<evidence type="ECO:0000313" key="2">
    <source>
        <dbReference type="EMBL" id="OGE32916.1"/>
    </source>
</evidence>
<evidence type="ECO:0000256" key="1">
    <source>
        <dbReference type="SAM" id="Phobius"/>
    </source>
</evidence>
<comment type="caution">
    <text evidence="2">The sequence shown here is derived from an EMBL/GenBank/DDBJ whole genome shotgun (WGS) entry which is preliminary data.</text>
</comment>
<reference evidence="2 3" key="1">
    <citation type="journal article" date="2016" name="Nat. Commun.">
        <title>Thousands of microbial genomes shed light on interconnected biogeochemical processes in an aquifer system.</title>
        <authorList>
            <person name="Anantharaman K."/>
            <person name="Brown C.T."/>
            <person name="Hug L.A."/>
            <person name="Sharon I."/>
            <person name="Castelle C.J."/>
            <person name="Probst A.J."/>
            <person name="Thomas B.C."/>
            <person name="Singh A."/>
            <person name="Wilkins M.J."/>
            <person name="Karaoz U."/>
            <person name="Brodie E.L."/>
            <person name="Williams K.H."/>
            <person name="Hubbard S.S."/>
            <person name="Banfield J.F."/>
        </authorList>
    </citation>
    <scope>NUCLEOTIDE SEQUENCE [LARGE SCALE GENOMIC DNA]</scope>
</reference>
<keyword evidence="1" id="KW-0472">Membrane</keyword>
<dbReference type="EMBL" id="MFCV01000019">
    <property type="protein sequence ID" value="OGE32916.1"/>
    <property type="molecule type" value="Genomic_DNA"/>
</dbReference>
<sequence>MKTLIGILIVLSFFQSSVMPLDLVLIVLICRSYIRIDRFNLYLAFAFGLLDSHLNLNTLGIRSIIYLSIVQTTQIISKSRLTGNPFLIIPLSFILLVIKELLMGETPLPKVFNTVLPEALLSLPIFYIVRLWEERFIARKDIKLRV</sequence>
<dbReference type="Proteomes" id="UP000176902">
    <property type="component" value="Unassembled WGS sequence"/>
</dbReference>
<feature type="transmembrane region" description="Helical" evidence="1">
    <location>
        <begin position="44"/>
        <end position="69"/>
    </location>
</feature>
<gene>
    <name evidence="2" type="ORF">A3C59_01790</name>
</gene>
<proteinExistence type="predicted"/>
<name>A0A1F5JW62_9BACT</name>
<dbReference type="AlphaFoldDB" id="A0A1F5JW62"/>
<evidence type="ECO:0008006" key="4">
    <source>
        <dbReference type="Google" id="ProtNLM"/>
    </source>
</evidence>
<accession>A0A1F5JW62</accession>
<dbReference type="STRING" id="1797768.A3C59_01790"/>
<evidence type="ECO:0000313" key="3">
    <source>
        <dbReference type="Proteomes" id="UP000176902"/>
    </source>
</evidence>
<feature type="transmembrane region" description="Helical" evidence="1">
    <location>
        <begin position="111"/>
        <end position="132"/>
    </location>
</feature>
<keyword evidence="1" id="KW-0812">Transmembrane</keyword>
<organism evidence="2 3">
    <name type="scientific">Candidatus Daviesbacteria bacterium RIFCSPHIGHO2_02_FULL_36_13</name>
    <dbReference type="NCBI Taxonomy" id="1797768"/>
    <lineage>
        <taxon>Bacteria</taxon>
        <taxon>Candidatus Daviesiibacteriota</taxon>
    </lineage>
</organism>
<protein>
    <recommendedName>
        <fullName evidence="4">Rod shape-determining protein MreD</fullName>
    </recommendedName>
</protein>
<feature type="transmembrane region" description="Helical" evidence="1">
    <location>
        <begin position="81"/>
        <end position="99"/>
    </location>
</feature>
<keyword evidence="1" id="KW-1133">Transmembrane helix</keyword>